<evidence type="ECO:0000313" key="3">
    <source>
        <dbReference type="Proteomes" id="UP000000598"/>
    </source>
</evidence>
<name>Q6CX62_KLULA</name>
<sequence length="176" mass="20196">MSTPGHRLHHKHKHAHDLFPPENKQFMESRDFTGLDNPPEPKRTPNPFAEKNDSKEDSYVNALLSSVSQKLKNQQQHPSSTREQRHIFQQKSVPLSAEESPNSGDEIKFSNGYNEEERPDRVNREGKKKNGELGLGSLNGTEQAPAPPPPIRRNSSLYEDFKKAYYHDTHMFDSHK</sequence>
<feature type="compositionally biased region" description="Polar residues" evidence="1">
    <location>
        <begin position="87"/>
        <end position="103"/>
    </location>
</feature>
<feature type="compositionally biased region" description="Basic residues" evidence="1">
    <location>
        <begin position="1"/>
        <end position="15"/>
    </location>
</feature>
<dbReference type="Proteomes" id="UP000000598">
    <property type="component" value="Chromosome A"/>
</dbReference>
<dbReference type="EMBL" id="CR382121">
    <property type="protein sequence ID" value="CAH03065.1"/>
    <property type="molecule type" value="Genomic_DNA"/>
</dbReference>
<accession>Q6CX62</accession>
<protein>
    <submittedName>
        <fullName evidence="2">KLLA0A10967p</fullName>
    </submittedName>
</protein>
<evidence type="ECO:0000256" key="1">
    <source>
        <dbReference type="SAM" id="MobiDB-lite"/>
    </source>
</evidence>
<feature type="region of interest" description="Disordered" evidence="1">
    <location>
        <begin position="1"/>
        <end position="156"/>
    </location>
</feature>
<dbReference type="RefSeq" id="XP_451477.1">
    <property type="nucleotide sequence ID" value="XM_451477.1"/>
</dbReference>
<gene>
    <name evidence="2" type="ORF">KLLA0_A10967g</name>
</gene>
<reference evidence="2 3" key="1">
    <citation type="journal article" date="2004" name="Nature">
        <title>Genome evolution in yeasts.</title>
        <authorList>
            <consortium name="Genolevures"/>
            <person name="Dujon B."/>
            <person name="Sherman D."/>
            <person name="Fischer G."/>
            <person name="Durrens P."/>
            <person name="Casaregola S."/>
            <person name="Lafontaine I."/>
            <person name="de Montigny J."/>
            <person name="Marck C."/>
            <person name="Neuveglise C."/>
            <person name="Talla E."/>
            <person name="Goffard N."/>
            <person name="Frangeul L."/>
            <person name="Aigle M."/>
            <person name="Anthouard V."/>
            <person name="Babour A."/>
            <person name="Barbe V."/>
            <person name="Barnay S."/>
            <person name="Blanchin S."/>
            <person name="Beckerich J.M."/>
            <person name="Beyne E."/>
            <person name="Bleykasten C."/>
            <person name="Boisrame A."/>
            <person name="Boyer J."/>
            <person name="Cattolico L."/>
            <person name="Confanioleri F."/>
            <person name="de Daruvar A."/>
            <person name="Despons L."/>
            <person name="Fabre E."/>
            <person name="Fairhead C."/>
            <person name="Ferry-Dumazet H."/>
            <person name="Groppi A."/>
            <person name="Hantraye F."/>
            <person name="Hennequin C."/>
            <person name="Jauniaux N."/>
            <person name="Joyet P."/>
            <person name="Kachouri R."/>
            <person name="Kerrest A."/>
            <person name="Koszul R."/>
            <person name="Lemaire M."/>
            <person name="Lesur I."/>
            <person name="Ma L."/>
            <person name="Muller H."/>
            <person name="Nicaud J.M."/>
            <person name="Nikolski M."/>
            <person name="Oztas S."/>
            <person name="Ozier-Kalogeropoulos O."/>
            <person name="Pellenz S."/>
            <person name="Potier S."/>
            <person name="Richard G.F."/>
            <person name="Straub M.L."/>
            <person name="Suleau A."/>
            <person name="Swennene D."/>
            <person name="Tekaia F."/>
            <person name="Wesolowski-Louvel M."/>
            <person name="Westhof E."/>
            <person name="Wirth B."/>
            <person name="Zeniou-Meyer M."/>
            <person name="Zivanovic I."/>
            <person name="Bolotin-Fukuhara M."/>
            <person name="Thierry A."/>
            <person name="Bouchier C."/>
            <person name="Caudron B."/>
            <person name="Scarpelli C."/>
            <person name="Gaillardin C."/>
            <person name="Weissenbach J."/>
            <person name="Wincker P."/>
            <person name="Souciet J.L."/>
        </authorList>
    </citation>
    <scope>NUCLEOTIDE SEQUENCE [LARGE SCALE GENOMIC DNA]</scope>
    <source>
        <strain evidence="3">ATCC 8585 / CBS 2359 / DSM 70799 / NBRC 1267 / NRRL Y-1140 / WM37</strain>
    </source>
</reference>
<feature type="compositionally biased region" description="Basic and acidic residues" evidence="1">
    <location>
        <begin position="115"/>
        <end position="131"/>
    </location>
</feature>
<dbReference type="GeneID" id="2896604"/>
<feature type="compositionally biased region" description="Polar residues" evidence="1">
    <location>
        <begin position="63"/>
        <end position="79"/>
    </location>
</feature>
<organism evidence="2 3">
    <name type="scientific">Kluyveromyces lactis (strain ATCC 8585 / CBS 2359 / DSM 70799 / NBRC 1267 / NRRL Y-1140 / WM37)</name>
    <name type="common">Yeast</name>
    <name type="synonym">Candida sphaerica</name>
    <dbReference type="NCBI Taxonomy" id="284590"/>
    <lineage>
        <taxon>Eukaryota</taxon>
        <taxon>Fungi</taxon>
        <taxon>Dikarya</taxon>
        <taxon>Ascomycota</taxon>
        <taxon>Saccharomycotina</taxon>
        <taxon>Saccharomycetes</taxon>
        <taxon>Saccharomycetales</taxon>
        <taxon>Saccharomycetaceae</taxon>
        <taxon>Kluyveromyces</taxon>
    </lineage>
</organism>
<dbReference type="KEGG" id="kla:KLLA0_A10967g"/>
<proteinExistence type="predicted"/>
<dbReference type="PaxDb" id="284590-Q6CX62"/>
<dbReference type="AlphaFoldDB" id="Q6CX62"/>
<keyword evidence="3" id="KW-1185">Reference proteome</keyword>
<feature type="compositionally biased region" description="Basic and acidic residues" evidence="1">
    <location>
        <begin position="25"/>
        <end position="43"/>
    </location>
</feature>
<dbReference type="HOGENOM" id="CLU_1525384_0_0_1"/>
<dbReference type="InParanoid" id="Q6CX62"/>
<evidence type="ECO:0000313" key="2">
    <source>
        <dbReference type="EMBL" id="CAH03065.1"/>
    </source>
</evidence>